<sequence length="108" mass="12342">MVGESMIGENISRLRIRKSLTAQQLAERTGLTREQVLRFEHGEARPSDIQLSILANTLDVTVPRILGTDIDFTRCNIHVNGGLPSDETSLEDLREWIREMDRKNALRR</sequence>
<gene>
    <name evidence="3" type="ORF">H7C19_20345</name>
</gene>
<dbReference type="InterPro" id="IPR050807">
    <property type="entry name" value="TransReg_Diox_bact_type"/>
</dbReference>
<organism evidence="3 4">
    <name type="scientific">Cohnella nanjingensis</name>
    <dbReference type="NCBI Taxonomy" id="1387779"/>
    <lineage>
        <taxon>Bacteria</taxon>
        <taxon>Bacillati</taxon>
        <taxon>Bacillota</taxon>
        <taxon>Bacilli</taxon>
        <taxon>Bacillales</taxon>
        <taxon>Paenibacillaceae</taxon>
        <taxon>Cohnella</taxon>
    </lineage>
</organism>
<dbReference type="PANTHER" id="PTHR46797">
    <property type="entry name" value="HTH-TYPE TRANSCRIPTIONAL REGULATOR"/>
    <property type="match status" value="1"/>
</dbReference>
<dbReference type="GO" id="GO:0003677">
    <property type="term" value="F:DNA binding"/>
    <property type="evidence" value="ECO:0007669"/>
    <property type="project" value="UniProtKB-KW"/>
</dbReference>
<dbReference type="InterPro" id="IPR001387">
    <property type="entry name" value="Cro/C1-type_HTH"/>
</dbReference>
<dbReference type="EMBL" id="JACJVP010000032">
    <property type="protein sequence ID" value="MBB6673036.1"/>
    <property type="molecule type" value="Genomic_DNA"/>
</dbReference>
<dbReference type="Gene3D" id="1.10.260.40">
    <property type="entry name" value="lambda repressor-like DNA-binding domains"/>
    <property type="match status" value="1"/>
</dbReference>
<evidence type="ECO:0000313" key="3">
    <source>
        <dbReference type="EMBL" id="MBB6673036.1"/>
    </source>
</evidence>
<dbReference type="GO" id="GO:0005829">
    <property type="term" value="C:cytosol"/>
    <property type="evidence" value="ECO:0007669"/>
    <property type="project" value="TreeGrafter"/>
</dbReference>
<dbReference type="AlphaFoldDB" id="A0A7X0RV23"/>
<dbReference type="CDD" id="cd00093">
    <property type="entry name" value="HTH_XRE"/>
    <property type="match status" value="1"/>
</dbReference>
<dbReference type="PANTHER" id="PTHR46797:SF1">
    <property type="entry name" value="METHYLPHOSPHONATE SYNTHASE"/>
    <property type="match status" value="1"/>
</dbReference>
<comment type="caution">
    <text evidence="3">The sequence shown here is derived from an EMBL/GenBank/DDBJ whole genome shotgun (WGS) entry which is preliminary data.</text>
</comment>
<dbReference type="GO" id="GO:0003700">
    <property type="term" value="F:DNA-binding transcription factor activity"/>
    <property type="evidence" value="ECO:0007669"/>
    <property type="project" value="TreeGrafter"/>
</dbReference>
<keyword evidence="4" id="KW-1185">Reference proteome</keyword>
<evidence type="ECO:0000313" key="4">
    <source>
        <dbReference type="Proteomes" id="UP000547209"/>
    </source>
</evidence>
<keyword evidence="1" id="KW-0238">DNA-binding</keyword>
<dbReference type="Proteomes" id="UP000547209">
    <property type="component" value="Unassembled WGS sequence"/>
</dbReference>
<evidence type="ECO:0000256" key="1">
    <source>
        <dbReference type="ARBA" id="ARBA00023125"/>
    </source>
</evidence>
<proteinExistence type="predicted"/>
<accession>A0A7X0RV23</accession>
<dbReference type="InterPro" id="IPR010982">
    <property type="entry name" value="Lambda_DNA-bd_dom_sf"/>
</dbReference>
<dbReference type="SMART" id="SM00530">
    <property type="entry name" value="HTH_XRE"/>
    <property type="match status" value="1"/>
</dbReference>
<evidence type="ECO:0000259" key="2">
    <source>
        <dbReference type="PROSITE" id="PS50943"/>
    </source>
</evidence>
<name>A0A7X0RV23_9BACL</name>
<feature type="domain" description="HTH cro/C1-type" evidence="2">
    <location>
        <begin position="11"/>
        <end position="65"/>
    </location>
</feature>
<reference evidence="3 4" key="1">
    <citation type="submission" date="2020-08" db="EMBL/GenBank/DDBJ databases">
        <title>Cohnella phylogeny.</title>
        <authorList>
            <person name="Dunlap C."/>
        </authorList>
    </citation>
    <scope>NUCLEOTIDE SEQUENCE [LARGE SCALE GENOMIC DNA]</scope>
    <source>
        <strain evidence="3 4">DSM 28246</strain>
    </source>
</reference>
<dbReference type="Pfam" id="PF01381">
    <property type="entry name" value="HTH_3"/>
    <property type="match status" value="1"/>
</dbReference>
<dbReference type="PROSITE" id="PS50943">
    <property type="entry name" value="HTH_CROC1"/>
    <property type="match status" value="1"/>
</dbReference>
<dbReference type="SUPFAM" id="SSF47413">
    <property type="entry name" value="lambda repressor-like DNA-binding domains"/>
    <property type="match status" value="1"/>
</dbReference>
<protein>
    <submittedName>
        <fullName evidence="3">Helix-turn-helix transcriptional regulator</fullName>
    </submittedName>
</protein>